<dbReference type="InterPro" id="IPR029063">
    <property type="entry name" value="SAM-dependent_MTases_sf"/>
</dbReference>
<dbReference type="GO" id="GO:0008168">
    <property type="term" value="F:methyltransferase activity"/>
    <property type="evidence" value="ECO:0007669"/>
    <property type="project" value="UniProtKB-KW"/>
</dbReference>
<accession>A0A0Q9ZET2</accession>
<organism evidence="3 4">
    <name type="scientific">Salegentibacter mishustinae</name>
    <dbReference type="NCBI Taxonomy" id="270918"/>
    <lineage>
        <taxon>Bacteria</taxon>
        <taxon>Pseudomonadati</taxon>
        <taxon>Bacteroidota</taxon>
        <taxon>Flavobacteriia</taxon>
        <taxon>Flavobacteriales</taxon>
        <taxon>Flavobacteriaceae</taxon>
        <taxon>Salegentibacter</taxon>
    </lineage>
</organism>
<dbReference type="Pfam" id="PF18096">
    <property type="entry name" value="Thump_like"/>
    <property type="match status" value="1"/>
</dbReference>
<dbReference type="STRING" id="270918.APR42_12150"/>
<dbReference type="AlphaFoldDB" id="A0A0Q9ZET2"/>
<reference evidence="3" key="1">
    <citation type="submission" date="2015-10" db="EMBL/GenBank/DDBJ databases">
        <title>Draft genome sequence of Salegentibacter mishustinae KCTC 12263.</title>
        <authorList>
            <person name="Lin W."/>
            <person name="Zheng Q."/>
        </authorList>
    </citation>
    <scope>NUCLEOTIDE SEQUENCE [LARGE SCALE GENOMIC DNA]</scope>
    <source>
        <strain evidence="3">KCTC 12263</strain>
    </source>
</reference>
<dbReference type="InterPro" id="IPR054168">
    <property type="entry name" value="PG_1098_Fer"/>
</dbReference>
<dbReference type="EMBL" id="LKTP01000037">
    <property type="protein sequence ID" value="KRG27249.1"/>
    <property type="molecule type" value="Genomic_DNA"/>
</dbReference>
<dbReference type="InterPro" id="IPR041497">
    <property type="entry name" value="Thump-like"/>
</dbReference>
<dbReference type="OrthoDB" id="1000417at2"/>
<evidence type="ECO:0000259" key="2">
    <source>
        <dbReference type="Pfam" id="PF22013"/>
    </source>
</evidence>
<feature type="domain" description="THUMP-like" evidence="1">
    <location>
        <begin position="321"/>
        <end position="391"/>
    </location>
</feature>
<sequence>MNKALLDPEVQEFLRKNLKMSPAEIALRGSPFPGISSSELAQQLTGLQKAEKKLPGWFEQTEIYYPPKVNLEQTSSETTAKYKASLVKGDKLIDLTGGLGIDDFYFAKNFKEVVHCELNTELSKISAHNLKHLGCKNISFKNQNSIDFLKDSNIQYDCIYADPSRRDGSGGKVFRLADCLPNIPENLELLFSKSDTILIKTSPLLDLQAGISELKFVTEMHIVAVNNEVKELLWFLKKEECVSPKIKTLNFTKNKVEKFDGNFNNSPTDVNYSLPKSFLYEPNSAIMKSGLFEAVAGQIQTSKLHPNSHLYTSDKEVVFPGRKFKITEIQEYKPGVLKKKFKNYKANISVRNFPESVAVLRKKFKIKDGGKNYLFFTTNINNEKIVLFCEKI</sequence>
<protein>
    <submittedName>
        <fullName evidence="3">SAM-dependent methyltransferase</fullName>
    </submittedName>
</protein>
<proteinExistence type="predicted"/>
<feature type="domain" description="PG-1098 ferredoxin-like" evidence="2">
    <location>
        <begin position="278"/>
        <end position="320"/>
    </location>
</feature>
<comment type="caution">
    <text evidence="3">The sequence shown here is derived from an EMBL/GenBank/DDBJ whole genome shotgun (WGS) entry which is preliminary data.</text>
</comment>
<gene>
    <name evidence="3" type="ORF">APR42_12150</name>
</gene>
<dbReference type="SUPFAM" id="SSF53335">
    <property type="entry name" value="S-adenosyl-L-methionine-dependent methyltransferases"/>
    <property type="match status" value="1"/>
</dbReference>
<name>A0A0Q9ZET2_9FLAO</name>
<evidence type="ECO:0000259" key="1">
    <source>
        <dbReference type="Pfam" id="PF18096"/>
    </source>
</evidence>
<dbReference type="Gene3D" id="3.40.50.150">
    <property type="entry name" value="Vaccinia Virus protein VP39"/>
    <property type="match status" value="1"/>
</dbReference>
<evidence type="ECO:0000313" key="4">
    <source>
        <dbReference type="Proteomes" id="UP000051643"/>
    </source>
</evidence>
<dbReference type="RefSeq" id="WP_057483143.1">
    <property type="nucleotide sequence ID" value="NZ_BMWR01000007.1"/>
</dbReference>
<dbReference type="Proteomes" id="UP000051643">
    <property type="component" value="Unassembled WGS sequence"/>
</dbReference>
<keyword evidence="4" id="KW-1185">Reference proteome</keyword>
<dbReference type="Pfam" id="PF22013">
    <property type="entry name" value="PG_1098_Fer"/>
    <property type="match status" value="1"/>
</dbReference>
<dbReference type="GO" id="GO:0032259">
    <property type="term" value="P:methylation"/>
    <property type="evidence" value="ECO:0007669"/>
    <property type="project" value="UniProtKB-KW"/>
</dbReference>
<keyword evidence="3" id="KW-0489">Methyltransferase</keyword>
<keyword evidence="3" id="KW-0808">Transferase</keyword>
<dbReference type="Gene3D" id="1.10.10.1110">
    <property type="entry name" value="Methyltransferase PG1098, N-terminal domain"/>
    <property type="match status" value="1"/>
</dbReference>
<dbReference type="CDD" id="cd02440">
    <property type="entry name" value="AdoMet_MTases"/>
    <property type="match status" value="1"/>
</dbReference>
<evidence type="ECO:0000313" key="3">
    <source>
        <dbReference type="EMBL" id="KRG27249.1"/>
    </source>
</evidence>